<dbReference type="Proteomes" id="UP000186026">
    <property type="component" value="Unassembled WGS sequence"/>
</dbReference>
<proteinExistence type="predicted"/>
<feature type="transmembrane region" description="Helical" evidence="1">
    <location>
        <begin position="7"/>
        <end position="33"/>
    </location>
</feature>
<gene>
    <name evidence="2" type="ORF">SAMN05421761_10750</name>
</gene>
<dbReference type="STRING" id="529505.SAMN05421761_10750"/>
<sequence length="69" mass="8342">MYNNNRIYRVIAGIIIFIHLLLIIGSIITTYHLFGKNYFNIIFDITYYLFLFCISTWILIYATRKEKIQ</sequence>
<keyword evidence="1" id="KW-0472">Membrane</keyword>
<dbReference type="AlphaFoldDB" id="A0A1N7MQR4"/>
<protein>
    <submittedName>
        <fullName evidence="2">Uncharacterized protein</fullName>
    </submittedName>
</protein>
<keyword evidence="1" id="KW-0812">Transmembrane</keyword>
<dbReference type="EMBL" id="FTOP01000007">
    <property type="protein sequence ID" value="SIS88475.1"/>
    <property type="molecule type" value="Genomic_DNA"/>
</dbReference>
<evidence type="ECO:0000313" key="2">
    <source>
        <dbReference type="EMBL" id="SIS88475.1"/>
    </source>
</evidence>
<name>A0A1N7MQR4_9BACT</name>
<feature type="transmembrane region" description="Helical" evidence="1">
    <location>
        <begin position="45"/>
        <end position="63"/>
    </location>
</feature>
<evidence type="ECO:0000313" key="3">
    <source>
        <dbReference type="Proteomes" id="UP000186026"/>
    </source>
</evidence>
<evidence type="ECO:0000256" key="1">
    <source>
        <dbReference type="SAM" id="Phobius"/>
    </source>
</evidence>
<organism evidence="2 3">
    <name type="scientific">Belliella pelovolcani</name>
    <dbReference type="NCBI Taxonomy" id="529505"/>
    <lineage>
        <taxon>Bacteria</taxon>
        <taxon>Pseudomonadati</taxon>
        <taxon>Bacteroidota</taxon>
        <taxon>Cytophagia</taxon>
        <taxon>Cytophagales</taxon>
        <taxon>Cyclobacteriaceae</taxon>
        <taxon>Belliella</taxon>
    </lineage>
</organism>
<keyword evidence="1" id="KW-1133">Transmembrane helix</keyword>
<reference evidence="3" key="1">
    <citation type="submission" date="2017-01" db="EMBL/GenBank/DDBJ databases">
        <authorList>
            <person name="Varghese N."/>
            <person name="Submissions S."/>
        </authorList>
    </citation>
    <scope>NUCLEOTIDE SEQUENCE [LARGE SCALE GENOMIC DNA]</scope>
    <source>
        <strain evidence="3">DSM 46698</strain>
    </source>
</reference>
<accession>A0A1N7MQR4</accession>
<keyword evidence="3" id="KW-1185">Reference proteome</keyword>